<evidence type="ECO:0008006" key="5">
    <source>
        <dbReference type="Google" id="ProtNLM"/>
    </source>
</evidence>
<dbReference type="EMBL" id="AUSU01001287">
    <property type="protein sequence ID" value="EPS71372.1"/>
    <property type="molecule type" value="Genomic_DNA"/>
</dbReference>
<feature type="chain" id="PRO_5004550282" description="Glycine-rich protein" evidence="2">
    <location>
        <begin position="25"/>
        <end position="105"/>
    </location>
</feature>
<dbReference type="Proteomes" id="UP000015453">
    <property type="component" value="Unassembled WGS sequence"/>
</dbReference>
<reference evidence="3 4" key="1">
    <citation type="journal article" date="2013" name="BMC Genomics">
        <title>The miniature genome of a carnivorous plant Genlisea aurea contains a low number of genes and short non-coding sequences.</title>
        <authorList>
            <person name="Leushkin E.V."/>
            <person name="Sutormin R.A."/>
            <person name="Nabieva E.R."/>
            <person name="Penin A.A."/>
            <person name="Kondrashov A.S."/>
            <person name="Logacheva M.D."/>
        </authorList>
    </citation>
    <scope>NUCLEOTIDE SEQUENCE [LARGE SCALE GENOMIC DNA]</scope>
</reference>
<accession>S8EFK9</accession>
<protein>
    <recommendedName>
        <fullName evidence="5">Glycine-rich protein</fullName>
    </recommendedName>
</protein>
<evidence type="ECO:0000256" key="1">
    <source>
        <dbReference type="SAM" id="MobiDB-lite"/>
    </source>
</evidence>
<feature type="region of interest" description="Disordered" evidence="1">
    <location>
        <begin position="26"/>
        <end position="105"/>
    </location>
</feature>
<dbReference type="AlphaFoldDB" id="S8EFK9"/>
<gene>
    <name evidence="3" type="ORF">M569_03389</name>
</gene>
<feature type="compositionally biased region" description="Gly residues" evidence="1">
    <location>
        <begin position="95"/>
        <end position="105"/>
    </location>
</feature>
<keyword evidence="4" id="KW-1185">Reference proteome</keyword>
<evidence type="ECO:0000313" key="4">
    <source>
        <dbReference type="Proteomes" id="UP000015453"/>
    </source>
</evidence>
<sequence>MSKESKILVAAFILFFAVTSPGSAARPLIRVDSSGPSQKGAGHSAETAGVATRGEVAFTSDYSGSGGPSPGAGHGVGPAGVGTGGEAAFTSDYSGNGGPSPGDGH</sequence>
<evidence type="ECO:0000256" key="2">
    <source>
        <dbReference type="SAM" id="SignalP"/>
    </source>
</evidence>
<comment type="caution">
    <text evidence="3">The sequence shown here is derived from an EMBL/GenBank/DDBJ whole genome shotgun (WGS) entry which is preliminary data.</text>
</comment>
<proteinExistence type="predicted"/>
<organism evidence="3 4">
    <name type="scientific">Genlisea aurea</name>
    <dbReference type="NCBI Taxonomy" id="192259"/>
    <lineage>
        <taxon>Eukaryota</taxon>
        <taxon>Viridiplantae</taxon>
        <taxon>Streptophyta</taxon>
        <taxon>Embryophyta</taxon>
        <taxon>Tracheophyta</taxon>
        <taxon>Spermatophyta</taxon>
        <taxon>Magnoliopsida</taxon>
        <taxon>eudicotyledons</taxon>
        <taxon>Gunneridae</taxon>
        <taxon>Pentapetalae</taxon>
        <taxon>asterids</taxon>
        <taxon>lamiids</taxon>
        <taxon>Lamiales</taxon>
        <taxon>Lentibulariaceae</taxon>
        <taxon>Genlisea</taxon>
    </lineage>
</organism>
<feature type="compositionally biased region" description="Gly residues" evidence="1">
    <location>
        <begin position="64"/>
        <end position="85"/>
    </location>
</feature>
<name>S8EFK9_9LAMI</name>
<feature type="signal peptide" evidence="2">
    <location>
        <begin position="1"/>
        <end position="24"/>
    </location>
</feature>
<keyword evidence="2" id="KW-0732">Signal</keyword>
<evidence type="ECO:0000313" key="3">
    <source>
        <dbReference type="EMBL" id="EPS71372.1"/>
    </source>
</evidence>